<protein>
    <submittedName>
        <fullName evidence="1">Uncharacterized protein</fullName>
    </submittedName>
</protein>
<name>A0AAD6ICN6_PENCN</name>
<organism evidence="1 2">
    <name type="scientific">Penicillium canescens</name>
    <dbReference type="NCBI Taxonomy" id="5083"/>
    <lineage>
        <taxon>Eukaryota</taxon>
        <taxon>Fungi</taxon>
        <taxon>Dikarya</taxon>
        <taxon>Ascomycota</taxon>
        <taxon>Pezizomycotina</taxon>
        <taxon>Eurotiomycetes</taxon>
        <taxon>Eurotiomycetidae</taxon>
        <taxon>Eurotiales</taxon>
        <taxon>Aspergillaceae</taxon>
        <taxon>Penicillium</taxon>
    </lineage>
</organism>
<proteinExistence type="predicted"/>
<sequence length="67" mass="7128">MLSSGKVPPLSFPVGNVRVEERIRDADEPSKLSAKCSRRIGKGVGGLEELSRMAVGVTALVELEFGT</sequence>
<gene>
    <name evidence="1" type="ORF">N7460_004362</name>
</gene>
<dbReference type="Proteomes" id="UP001219568">
    <property type="component" value="Unassembled WGS sequence"/>
</dbReference>
<reference evidence="1" key="1">
    <citation type="journal article" date="2023" name="IMA Fungus">
        <title>Comparative genomic study of the Penicillium genus elucidates a diverse pangenome and 15 lateral gene transfer events.</title>
        <authorList>
            <person name="Petersen C."/>
            <person name="Sorensen T."/>
            <person name="Nielsen M.R."/>
            <person name="Sondergaard T.E."/>
            <person name="Sorensen J.L."/>
            <person name="Fitzpatrick D.A."/>
            <person name="Frisvad J.C."/>
            <person name="Nielsen K.L."/>
        </authorList>
    </citation>
    <scope>NUCLEOTIDE SEQUENCE</scope>
    <source>
        <strain evidence="1">IBT 15450</strain>
    </source>
</reference>
<keyword evidence="2" id="KW-1185">Reference proteome</keyword>
<comment type="caution">
    <text evidence="1">The sequence shown here is derived from an EMBL/GenBank/DDBJ whole genome shotgun (WGS) entry which is preliminary data.</text>
</comment>
<reference evidence="1" key="2">
    <citation type="submission" date="2023-01" db="EMBL/GenBank/DDBJ databases">
        <authorList>
            <person name="Petersen C."/>
        </authorList>
    </citation>
    <scope>NUCLEOTIDE SEQUENCE</scope>
    <source>
        <strain evidence="1">IBT 15450</strain>
    </source>
</reference>
<accession>A0AAD6ICN6</accession>
<evidence type="ECO:0000313" key="1">
    <source>
        <dbReference type="EMBL" id="KAJ6043007.1"/>
    </source>
</evidence>
<dbReference type="EMBL" id="JAQJZL010000004">
    <property type="protein sequence ID" value="KAJ6043007.1"/>
    <property type="molecule type" value="Genomic_DNA"/>
</dbReference>
<dbReference type="AlphaFoldDB" id="A0AAD6ICN6"/>
<evidence type="ECO:0000313" key="2">
    <source>
        <dbReference type="Proteomes" id="UP001219568"/>
    </source>
</evidence>